<dbReference type="EMBL" id="JMSN01000119">
    <property type="protein sequence ID" value="KDN38384.1"/>
    <property type="molecule type" value="Genomic_DNA"/>
</dbReference>
<dbReference type="InParanoid" id="A0A066VI39"/>
<dbReference type="Proteomes" id="UP000027361">
    <property type="component" value="Unassembled WGS sequence"/>
</dbReference>
<dbReference type="GeneID" id="25265274"/>
<evidence type="ECO:0000313" key="1">
    <source>
        <dbReference type="EMBL" id="KDN38384.1"/>
    </source>
</evidence>
<evidence type="ECO:0000313" key="2">
    <source>
        <dbReference type="Proteomes" id="UP000027361"/>
    </source>
</evidence>
<name>A0A066VI39_TILAU</name>
<accession>A0A066VI39</accession>
<protein>
    <submittedName>
        <fullName evidence="1">Uncharacterized protein</fullName>
    </submittedName>
</protein>
<proteinExistence type="predicted"/>
<sequence>MQVEATLTLIQDPQSLLLKGGVITPALLGKRYTERLVQNAGFKIETRSVGGGDDDEGSKKFK</sequence>
<dbReference type="HOGENOM" id="CLU_2905751_0_0_1"/>
<comment type="caution">
    <text evidence="1">The sequence shown here is derived from an EMBL/GenBank/DDBJ whole genome shotgun (WGS) entry which is preliminary data.</text>
</comment>
<dbReference type="AlphaFoldDB" id="A0A066VI39"/>
<dbReference type="OrthoDB" id="10268090at2759"/>
<gene>
    <name evidence="1" type="ORF">K437DRAFT_259423</name>
</gene>
<reference evidence="1 2" key="1">
    <citation type="submission" date="2014-05" db="EMBL/GenBank/DDBJ databases">
        <title>Draft genome sequence of a rare smut relative, Tilletiaria anomala UBC 951.</title>
        <authorList>
            <consortium name="DOE Joint Genome Institute"/>
            <person name="Toome M."/>
            <person name="Kuo A."/>
            <person name="Henrissat B."/>
            <person name="Lipzen A."/>
            <person name="Tritt A."/>
            <person name="Yoshinaga Y."/>
            <person name="Zane M."/>
            <person name="Barry K."/>
            <person name="Grigoriev I.V."/>
            <person name="Spatafora J.W."/>
            <person name="Aimea M.C."/>
        </authorList>
    </citation>
    <scope>NUCLEOTIDE SEQUENCE [LARGE SCALE GENOMIC DNA]</scope>
    <source>
        <strain evidence="1 2">UBC 951</strain>
    </source>
</reference>
<keyword evidence="2" id="KW-1185">Reference proteome</keyword>
<organism evidence="1 2">
    <name type="scientific">Tilletiaria anomala (strain ATCC 24038 / CBS 436.72 / UBC 951)</name>
    <dbReference type="NCBI Taxonomy" id="1037660"/>
    <lineage>
        <taxon>Eukaryota</taxon>
        <taxon>Fungi</taxon>
        <taxon>Dikarya</taxon>
        <taxon>Basidiomycota</taxon>
        <taxon>Ustilaginomycotina</taxon>
        <taxon>Exobasidiomycetes</taxon>
        <taxon>Georgefischeriales</taxon>
        <taxon>Tilletiariaceae</taxon>
        <taxon>Tilletiaria</taxon>
    </lineage>
</organism>
<dbReference type="RefSeq" id="XP_013240697.1">
    <property type="nucleotide sequence ID" value="XM_013385243.1"/>
</dbReference>